<dbReference type="Proteomes" id="UP001054837">
    <property type="component" value="Unassembled WGS sequence"/>
</dbReference>
<keyword evidence="2" id="KW-1185">Reference proteome</keyword>
<comment type="caution">
    <text evidence="1">The sequence shown here is derived from an EMBL/GenBank/DDBJ whole genome shotgun (WGS) entry which is preliminary data.</text>
</comment>
<sequence length="104" mass="11934">MKFYDVTDRRTEGRRHRLTCPSSTSSFAASKPVITRSQIRGEFCGRMQNSTGPLKRIDCFATAPNQIITPVLEGKLVEKAAALFKERRNLRSFSIAEFKYILRY</sequence>
<name>A0AAV4SSG2_9ARAC</name>
<dbReference type="AlphaFoldDB" id="A0AAV4SSG2"/>
<evidence type="ECO:0000313" key="1">
    <source>
        <dbReference type="EMBL" id="GIY36126.1"/>
    </source>
</evidence>
<protein>
    <submittedName>
        <fullName evidence="1">Uncharacterized protein</fullName>
    </submittedName>
</protein>
<accession>A0AAV4SSG2</accession>
<proteinExistence type="predicted"/>
<reference evidence="1 2" key="1">
    <citation type="submission" date="2021-06" db="EMBL/GenBank/DDBJ databases">
        <title>Caerostris darwini draft genome.</title>
        <authorList>
            <person name="Kono N."/>
            <person name="Arakawa K."/>
        </authorList>
    </citation>
    <scope>NUCLEOTIDE SEQUENCE [LARGE SCALE GENOMIC DNA]</scope>
</reference>
<organism evidence="1 2">
    <name type="scientific">Caerostris darwini</name>
    <dbReference type="NCBI Taxonomy" id="1538125"/>
    <lineage>
        <taxon>Eukaryota</taxon>
        <taxon>Metazoa</taxon>
        <taxon>Ecdysozoa</taxon>
        <taxon>Arthropoda</taxon>
        <taxon>Chelicerata</taxon>
        <taxon>Arachnida</taxon>
        <taxon>Araneae</taxon>
        <taxon>Araneomorphae</taxon>
        <taxon>Entelegynae</taxon>
        <taxon>Araneoidea</taxon>
        <taxon>Araneidae</taxon>
        <taxon>Caerostris</taxon>
    </lineage>
</organism>
<evidence type="ECO:0000313" key="2">
    <source>
        <dbReference type="Proteomes" id="UP001054837"/>
    </source>
</evidence>
<gene>
    <name evidence="1" type="ORF">CDAR_479741</name>
</gene>
<dbReference type="EMBL" id="BPLQ01008249">
    <property type="protein sequence ID" value="GIY36126.1"/>
    <property type="molecule type" value="Genomic_DNA"/>
</dbReference>